<dbReference type="InterPro" id="IPR051786">
    <property type="entry name" value="ASN_synthetase/amidase"/>
</dbReference>
<dbReference type="PANTHER" id="PTHR43284">
    <property type="entry name" value="ASPARAGINE SYNTHETASE (GLUTAMINE-HYDROLYZING)"/>
    <property type="match status" value="1"/>
</dbReference>
<dbReference type="Gene3D" id="3.40.50.620">
    <property type="entry name" value="HUPs"/>
    <property type="match status" value="1"/>
</dbReference>
<comment type="catalytic activity">
    <reaction evidence="3">
        <text>L-aspartate + L-glutamine + ATP + H2O = L-asparagine + L-glutamate + AMP + diphosphate + H(+)</text>
        <dbReference type="Rhea" id="RHEA:12228"/>
        <dbReference type="ChEBI" id="CHEBI:15377"/>
        <dbReference type="ChEBI" id="CHEBI:15378"/>
        <dbReference type="ChEBI" id="CHEBI:29985"/>
        <dbReference type="ChEBI" id="CHEBI:29991"/>
        <dbReference type="ChEBI" id="CHEBI:30616"/>
        <dbReference type="ChEBI" id="CHEBI:33019"/>
        <dbReference type="ChEBI" id="CHEBI:58048"/>
        <dbReference type="ChEBI" id="CHEBI:58359"/>
        <dbReference type="ChEBI" id="CHEBI:456215"/>
        <dbReference type="EC" id="6.3.5.4"/>
    </reaction>
</comment>
<sequence length="581" mass="62105">MTRYLAVLSAERSLAEDDIALLRDTALNNGLVVHQANPRRFLASSPCLPVHCDHTGSALLLGTAYVRDGSSSTSLQVEDSLSAQRGDPAAPLRKLWGSFVMFLPDSYGPGLRIVRSPFGRLGCLYAQHGGRVLVGSDMPTLCLAGLPRPALDVAALTRWIGYRELPAAQTCLAGVRSLLGGVGLAVAEGTQERQLWSPWHVAGHARWHHDEQKACDGVRAAVLRATRMLSAKSCKPLLLLSGGIDSSILAASLATIGGHYACLNLVHRANAGDERTFARTVTRHLGCELLEAEWDLSDIDLTRSHMADQPSPSGRSFMQATQALLARGAAITSADLTLDGGGGDNVFCALQSVTPIVDALRHGSLPIAWRTAGSIALQTETSLLTVLGATMRRLLRRSRTSRWPPDTRFLTPEASDAMPPASDHPWFAAPPGADAGTAAHIAAIAAAQGWAEQGDLASPVRHVTPLAAQPVVEACLAVPTWLWFRDGANRAVARDAFAPRLPAPIIARRTKGTPDAFLAQIYAANRRLLRETLLDGRLAAMGLLDSQALNTFITNPAPVRDTTYLRVLHLGEVEAWLQGSC</sequence>
<dbReference type="InterPro" id="IPR014729">
    <property type="entry name" value="Rossmann-like_a/b/a_fold"/>
</dbReference>
<gene>
    <name evidence="5" type="ORF">ABUH87_16160</name>
</gene>
<feature type="domain" description="Asparagine synthetase" evidence="4">
    <location>
        <begin position="218"/>
        <end position="578"/>
    </location>
</feature>
<comment type="caution">
    <text evidence="5">The sequence shown here is derived from an EMBL/GenBank/DDBJ whole genome shotgun (WGS) entry which is preliminary data.</text>
</comment>
<evidence type="ECO:0000259" key="4">
    <source>
        <dbReference type="Pfam" id="PF00733"/>
    </source>
</evidence>
<dbReference type="RefSeq" id="WP_367775143.1">
    <property type="nucleotide sequence ID" value="NZ_JBFNXR010000052.1"/>
</dbReference>
<dbReference type="SUPFAM" id="SSF52402">
    <property type="entry name" value="Adenine nucleotide alpha hydrolases-like"/>
    <property type="match status" value="1"/>
</dbReference>
<proteinExistence type="predicted"/>
<evidence type="ECO:0000313" key="5">
    <source>
        <dbReference type="EMBL" id="MEW9856672.1"/>
    </source>
</evidence>
<dbReference type="EC" id="6.3.5.4" evidence="2"/>
<evidence type="ECO:0000256" key="3">
    <source>
        <dbReference type="ARBA" id="ARBA00048741"/>
    </source>
</evidence>
<dbReference type="InterPro" id="IPR001962">
    <property type="entry name" value="Asn_synthase"/>
</dbReference>
<comment type="pathway">
    <text evidence="1">Amino-acid biosynthesis; L-asparagine biosynthesis; L-asparagine from L-aspartate (L-Gln route): step 1/1.</text>
</comment>
<accession>A0ABV3RFD2</accession>
<dbReference type="Pfam" id="PF00733">
    <property type="entry name" value="Asn_synthase"/>
    <property type="match status" value="1"/>
</dbReference>
<keyword evidence="6" id="KW-1185">Reference proteome</keyword>
<dbReference type="EMBL" id="JBFNXR010000052">
    <property type="protein sequence ID" value="MEW9856672.1"/>
    <property type="molecule type" value="Genomic_DNA"/>
</dbReference>
<organism evidence="5 6">
    <name type="scientific">Novosphingobium rhizovicinum</name>
    <dbReference type="NCBI Taxonomy" id="3228928"/>
    <lineage>
        <taxon>Bacteria</taxon>
        <taxon>Pseudomonadati</taxon>
        <taxon>Pseudomonadota</taxon>
        <taxon>Alphaproteobacteria</taxon>
        <taxon>Sphingomonadales</taxon>
        <taxon>Sphingomonadaceae</taxon>
        <taxon>Novosphingobium</taxon>
    </lineage>
</organism>
<reference evidence="5 6" key="1">
    <citation type="submission" date="2024-06" db="EMBL/GenBank/DDBJ databases">
        <title>Novosphingobium rhizovicinus M1R2S20.</title>
        <authorList>
            <person name="Sun J.-Q."/>
        </authorList>
    </citation>
    <scope>NUCLEOTIDE SEQUENCE [LARGE SCALE GENOMIC DNA]</scope>
    <source>
        <strain evidence="5 6">M1R2S20</strain>
    </source>
</reference>
<evidence type="ECO:0000256" key="2">
    <source>
        <dbReference type="ARBA" id="ARBA00012737"/>
    </source>
</evidence>
<dbReference type="Proteomes" id="UP001556118">
    <property type="component" value="Unassembled WGS sequence"/>
</dbReference>
<evidence type="ECO:0000256" key="1">
    <source>
        <dbReference type="ARBA" id="ARBA00005187"/>
    </source>
</evidence>
<protein>
    <recommendedName>
        <fullName evidence="2">asparagine synthase (glutamine-hydrolyzing)</fullName>
        <ecNumber evidence="2">6.3.5.4</ecNumber>
    </recommendedName>
</protein>
<dbReference type="PANTHER" id="PTHR43284:SF1">
    <property type="entry name" value="ASPARAGINE SYNTHETASE"/>
    <property type="match status" value="1"/>
</dbReference>
<name>A0ABV3RFD2_9SPHN</name>
<evidence type="ECO:0000313" key="6">
    <source>
        <dbReference type="Proteomes" id="UP001556118"/>
    </source>
</evidence>